<feature type="chain" id="PRO_5047274373" evidence="5">
    <location>
        <begin position="34"/>
        <end position="1767"/>
    </location>
</feature>
<keyword evidence="3" id="KW-0106">Calcium</keyword>
<keyword evidence="2" id="KW-0677">Repeat</keyword>
<dbReference type="Pfam" id="PF03797">
    <property type="entry name" value="Autotransporter"/>
    <property type="match status" value="1"/>
</dbReference>
<dbReference type="InterPro" id="IPR005546">
    <property type="entry name" value="Autotransporte_beta"/>
</dbReference>
<evidence type="ECO:0000256" key="4">
    <source>
        <dbReference type="SAM" id="MobiDB-lite"/>
    </source>
</evidence>
<dbReference type="Proteomes" id="UP001302072">
    <property type="component" value="Chromosome"/>
</dbReference>
<evidence type="ECO:0000256" key="1">
    <source>
        <dbReference type="ARBA" id="ARBA00022729"/>
    </source>
</evidence>
<dbReference type="InterPro" id="IPR013783">
    <property type="entry name" value="Ig-like_fold"/>
</dbReference>
<protein>
    <submittedName>
        <fullName evidence="7">Ig domain-containing protein</fullName>
    </submittedName>
</protein>
<keyword evidence="1 5" id="KW-0732">Signal</keyword>
<dbReference type="InterPro" id="IPR036709">
    <property type="entry name" value="Autotransporte_beta_dom_sf"/>
</dbReference>
<evidence type="ECO:0000256" key="5">
    <source>
        <dbReference type="SAM" id="SignalP"/>
    </source>
</evidence>
<dbReference type="Gene3D" id="2.40.128.130">
    <property type="entry name" value="Autotransporter beta-domain"/>
    <property type="match status" value="1"/>
</dbReference>
<organism evidence="7 8">
    <name type="scientific">Stenotrophomonas oahuensis</name>
    <dbReference type="NCBI Taxonomy" id="3003271"/>
    <lineage>
        <taxon>Bacteria</taxon>
        <taxon>Pseudomonadati</taxon>
        <taxon>Pseudomonadota</taxon>
        <taxon>Gammaproteobacteria</taxon>
        <taxon>Lysobacterales</taxon>
        <taxon>Lysobacteraceae</taxon>
        <taxon>Stenotrophomonas</taxon>
    </lineage>
</organism>
<name>A0ABY9YMK9_9GAMM</name>
<feature type="region of interest" description="Disordered" evidence="4">
    <location>
        <begin position="1464"/>
        <end position="1488"/>
    </location>
</feature>
<dbReference type="SUPFAM" id="SSF103515">
    <property type="entry name" value="Autotransporter"/>
    <property type="match status" value="1"/>
</dbReference>
<dbReference type="Pfam" id="PF17963">
    <property type="entry name" value="Big_9"/>
    <property type="match status" value="1"/>
</dbReference>
<evidence type="ECO:0000313" key="7">
    <source>
        <dbReference type="EMBL" id="WNH52119.1"/>
    </source>
</evidence>
<dbReference type="SMART" id="SM00869">
    <property type="entry name" value="Autotransporter"/>
    <property type="match status" value="1"/>
</dbReference>
<dbReference type="EMBL" id="CP115541">
    <property type="protein sequence ID" value="WNH52119.1"/>
    <property type="molecule type" value="Genomic_DNA"/>
</dbReference>
<dbReference type="InterPro" id="IPR015919">
    <property type="entry name" value="Cadherin-like_sf"/>
</dbReference>
<dbReference type="Pfam" id="PF03160">
    <property type="entry name" value="Calx-beta"/>
    <property type="match status" value="2"/>
</dbReference>
<gene>
    <name evidence="7" type="ORF">PDM29_17530</name>
</gene>
<evidence type="ECO:0000259" key="6">
    <source>
        <dbReference type="PROSITE" id="PS51208"/>
    </source>
</evidence>
<dbReference type="SUPFAM" id="SSF49313">
    <property type="entry name" value="Cadherin-like"/>
    <property type="match status" value="6"/>
</dbReference>
<dbReference type="RefSeq" id="WP_311191324.1">
    <property type="nucleotide sequence ID" value="NZ_CP115541.1"/>
</dbReference>
<feature type="domain" description="Autotransporter" evidence="6">
    <location>
        <begin position="1489"/>
        <end position="1767"/>
    </location>
</feature>
<feature type="signal peptide" evidence="5">
    <location>
        <begin position="1"/>
        <end position="33"/>
    </location>
</feature>
<dbReference type="Gene3D" id="2.60.40.10">
    <property type="entry name" value="Immunoglobulins"/>
    <property type="match status" value="8"/>
</dbReference>
<dbReference type="PROSITE" id="PS51208">
    <property type="entry name" value="AUTOTRANSPORTER"/>
    <property type="match status" value="1"/>
</dbReference>
<evidence type="ECO:0000256" key="3">
    <source>
        <dbReference type="ARBA" id="ARBA00022837"/>
    </source>
</evidence>
<dbReference type="NCBIfam" id="TIGR01414">
    <property type="entry name" value="autotrans_barl"/>
    <property type="match status" value="1"/>
</dbReference>
<feature type="compositionally biased region" description="Basic and acidic residues" evidence="4">
    <location>
        <begin position="1467"/>
        <end position="1479"/>
    </location>
</feature>
<evidence type="ECO:0000256" key="2">
    <source>
        <dbReference type="ARBA" id="ARBA00022737"/>
    </source>
</evidence>
<dbReference type="Gene3D" id="2.60.40.2810">
    <property type="match status" value="1"/>
</dbReference>
<dbReference type="InterPro" id="IPR006315">
    <property type="entry name" value="OM_autotransptr_brl_dom"/>
</dbReference>
<dbReference type="Gene3D" id="2.60.40.2030">
    <property type="match status" value="4"/>
</dbReference>
<dbReference type="InterPro" id="IPR003644">
    <property type="entry name" value="Calx_beta"/>
</dbReference>
<dbReference type="PANTHER" id="PTHR37494:SF1">
    <property type="entry name" value="STAPHYLOCOCCUS AUREUS SURFACE PROTEIN A"/>
    <property type="match status" value="1"/>
</dbReference>
<dbReference type="SUPFAM" id="SSF141072">
    <property type="entry name" value="CalX-like"/>
    <property type="match status" value="4"/>
</dbReference>
<keyword evidence="8" id="KW-1185">Reference proteome</keyword>
<accession>A0ABY9YMK9</accession>
<dbReference type="InterPro" id="IPR038081">
    <property type="entry name" value="CalX-like_sf"/>
</dbReference>
<dbReference type="SMART" id="SM00237">
    <property type="entry name" value="Calx_beta"/>
    <property type="match status" value="4"/>
</dbReference>
<sequence length="1767" mass="177075">MAYLWGRARFARLFAISMFLFCAALIWPGAAWAAHTSPVCAEKFATVTNGGSVTVDVTDCGQGAQNFGDGPVDGPALPQNGTANLRIVGNSWFVDYSHSGNNTTSDAFEFTDGEASGNGGAVRVNITVTPANTAIVVAPSSLPTLTSGVSFTQTLSATGGTAPYSYAVVGGALPPGITLTGDTLSGTPTQRGAYTFTVRATDNASDTVDKSYSGTVQNPNLTLTPASASAIQGVPFTQTLSTSGGVGTISYALETGSLPAGITISPAGVVSGTTSAATGNYPVQIRVTDGSTGPGSYFEVENFTLTVSPAPSVSIAVSPASVSEDGATNLVFTVTRSLNLSSPTVVNLTTGGTATSGVDYTGGVSTVTIPSGATTATVVIDPVADTVVEANETVILTVAAGSGYTVGAPTSATGTILNDDVPRASIAVSPASVNEDSGTPLVYTVTLDQPALGATSINFNVGGSATSGSDYVAVSSPLVIAAGATTGTITVTPTTDTTVEGNETVVLTLAAGAGYVVGTPSSATGTILDDDQPTLSVIDVTANEGNSGTTTFTFILSLSAPAGPGGVTLDIATADGTAVAGSDYIARALTGQVIPAGSSGTSLSVQVNGDTLNEPNETFFVNVSNVSGATVAKAQGVGTIVNDDPLPSLSINDVSVTEGNAGTTSALLTVSLSAASGQMVTVNYATANGSAVAPTDYIGAVGTLTFAPGVTTGIITIPVNGDTTPEANETFTVNLSGATNATVSDASGTVTIVNDDQPVTVAPSTLPAPTVGVAYSQTIAATGGSGSYTFSVSAGALPNGLTLSSGGVLSGTPTASGSFAFTLRATDTSVAPGPYMGDQPYVMTLGAPTLQLPAGAMPAATRTQPYNASVGPASGGTGPYSYAFASGSLPPGLSMNTSTGDVSGAPTALGTFNFIITATDSTTGTGAPYMVSSSRSITVVDSVPVAGNVNATFVYGAPATPVTLALSGGAATSVAVDTAPSHGTATVTGPTTISYQPAAGFAGADSFTYIASNASGDSAPATVSITVNNPSITVSANGVLSAVAGTTYSQTFTWDGGAAPYSGYQVNNLPAGVSVSSSAANSVTVSGTPTQAGSFTLQAVATDSSTGNGPFTVGQTFTLTVTSPTLVVTPPTLAPATAGTAYQQVVTTAGGVAPYSYVLSGALPSGVSFDGSSGTFSGTPTQAGGFALTVTTTDSTTGTPGSVVQNYTLQVASPALSLTPAAGALPATTAGSTYQVAFAARNGVAPYTFAMSAGSLPAGLVLDAASGRLAGTPTAVGNFSFSITATDSTTGTPGTVTQAYTVNVAAPVLTLTPETLPAGLFANAYQQQLSTSGGTAPYSYAVTTGALPGGLTLSSAGAVSGAPTAAGAFAFTVTATDALGFTGTRDYTVEVTQRPDPTRDPEVRGLASAQADAARRFATSQIENIQQRMQRLHGASRNNGFSNNLSLAYGAQRCEPAVGSLPGADCDAQRRQPFDREPGLDAPASVDSASQAPLGLWVGGTVRTGRSNGRGSDGGDFNTDGVTVGSDLQVTPALAVGAGLGYGRDRTDVGENGSRSDGEAFSMMLYASYSPGERLFVDALLGYQLLDYDLRRYVTSDGSFAHARRDGSQWFGSLSFGADLLRGNWLVTPYARIDASSGTLDPYAEDGSALFALRYGDQDVESTTGNGGVRMEMRNTTVWGAWTPQLRVEYQHDFKGNGTATMHYADLVGVPFYRTSVDGFDRNRWMIGAGLMFDFRRNWGLRVDYRGLIGSGEDRDHGVQISLDKQL</sequence>
<reference evidence="7 8" key="1">
    <citation type="submission" date="2022-12" db="EMBL/GenBank/DDBJ databases">
        <title>Two new species, Stenotrophomonas aracearum and Stenotrophomonas oahuensis, isolated from Anthurium (Araceae family) in Hawaii.</title>
        <authorList>
            <person name="Chunag S.C."/>
            <person name="Dobhal S."/>
            <person name="Alvarez A."/>
            <person name="Arif M."/>
        </authorList>
    </citation>
    <scope>NUCLEOTIDE SEQUENCE [LARGE SCALE GENOMIC DNA]</scope>
    <source>
        <strain evidence="7 8">A5586</strain>
    </source>
</reference>
<dbReference type="Pfam" id="PF05345">
    <property type="entry name" value="He_PIG"/>
    <property type="match status" value="7"/>
</dbReference>
<dbReference type="PANTHER" id="PTHR37494">
    <property type="entry name" value="HEMAGGLUTININ"/>
    <property type="match status" value="1"/>
</dbReference>
<evidence type="ECO:0000313" key="8">
    <source>
        <dbReference type="Proteomes" id="UP001302072"/>
    </source>
</evidence>
<proteinExistence type="predicted"/>